<dbReference type="SMART" id="SM00382">
    <property type="entry name" value="AAA"/>
    <property type="match status" value="3"/>
</dbReference>
<feature type="transmembrane region" description="Helical" evidence="11">
    <location>
        <begin position="48"/>
        <end position="68"/>
    </location>
</feature>
<keyword evidence="7 11" id="KW-1133">Transmembrane helix</keyword>
<evidence type="ECO:0000256" key="1">
    <source>
        <dbReference type="ARBA" id="ARBA00004651"/>
    </source>
</evidence>
<feature type="binding site" evidence="9">
    <location>
        <begin position="763"/>
        <end position="770"/>
    </location>
    <ligand>
        <name>ATP</name>
        <dbReference type="ChEBI" id="CHEBI:30616"/>
    </ligand>
</feature>
<reference evidence="14" key="2">
    <citation type="submission" date="2015-05" db="EMBL/GenBank/DDBJ databases">
        <title>Complete genome sequence of Corynebacterium uterequi DSM 45634, isolated from the uterus of a maiden mare.</title>
        <authorList>
            <person name="Ruckert C."/>
            <person name="Albersmeier A."/>
            <person name="Winkler A."/>
            <person name="Tauch A."/>
        </authorList>
    </citation>
    <scope>NUCLEOTIDE SEQUENCE [LARGE SCALE GENOMIC DNA]</scope>
    <source>
        <strain evidence="14">DSM 45634</strain>
    </source>
</reference>
<dbReference type="NCBIfam" id="TIGR03924">
    <property type="entry name" value="T7SS_EccC_a"/>
    <property type="match status" value="1"/>
</dbReference>
<evidence type="ECO:0000256" key="2">
    <source>
        <dbReference type="ARBA" id="ARBA00022475"/>
    </source>
</evidence>
<dbReference type="KEGG" id="cut:CUTER_01985"/>
<dbReference type="GO" id="GO:0003677">
    <property type="term" value="F:DNA binding"/>
    <property type="evidence" value="ECO:0007669"/>
    <property type="project" value="InterPro"/>
</dbReference>
<evidence type="ECO:0000256" key="11">
    <source>
        <dbReference type="SAM" id="Phobius"/>
    </source>
</evidence>
<evidence type="ECO:0000256" key="4">
    <source>
        <dbReference type="ARBA" id="ARBA00022737"/>
    </source>
</evidence>
<gene>
    <name evidence="13" type="ORF">CUTER_01985</name>
</gene>
<keyword evidence="6 9" id="KW-0067">ATP-binding</keyword>
<dbReference type="PATRIC" id="fig|1072256.5.peg.389"/>
<proteinExistence type="predicted"/>
<keyword evidence="5 9" id="KW-0547">Nucleotide-binding</keyword>
<evidence type="ECO:0000256" key="10">
    <source>
        <dbReference type="SAM" id="MobiDB-lite"/>
    </source>
</evidence>
<protein>
    <submittedName>
        <fullName evidence="13">Type VII secretion protein EccCa/type VII secretion protein EccCb</fullName>
    </submittedName>
</protein>
<keyword evidence="4" id="KW-0677">Repeat</keyword>
<dbReference type="NCBIfam" id="TIGR03925">
    <property type="entry name" value="T7SS_EccC_b"/>
    <property type="match status" value="1"/>
</dbReference>
<comment type="subcellular location">
    <subcellularLocation>
        <location evidence="1">Cell membrane</location>
        <topology evidence="1">Multi-pass membrane protein</topology>
    </subcellularLocation>
</comment>
<dbReference type="Pfam" id="PF01580">
    <property type="entry name" value="FtsK_SpoIIIE"/>
    <property type="match status" value="2"/>
</dbReference>
<keyword evidence="14" id="KW-1185">Reference proteome</keyword>
<dbReference type="STRING" id="1072256.CUTER_01985"/>
<evidence type="ECO:0000256" key="8">
    <source>
        <dbReference type="ARBA" id="ARBA00023136"/>
    </source>
</evidence>
<dbReference type="AlphaFoldDB" id="A0A0G3HGY9"/>
<feature type="region of interest" description="Disordered" evidence="10">
    <location>
        <begin position="12"/>
        <end position="31"/>
    </location>
</feature>
<feature type="binding site" evidence="9">
    <location>
        <begin position="1013"/>
        <end position="1020"/>
    </location>
    <ligand>
        <name>ATP</name>
        <dbReference type="ChEBI" id="CHEBI:30616"/>
    </ligand>
</feature>
<sequence>MIDVDDGYIVEPRRAGEREPAPPSPTGNILIDAVPPARRPQPVPIVRILMPIVMVAAMVAMVAVMFLGGRSASPVMLAVPLMMGLSMLMMFAPPQSEGDVDEVRRTYLRHLGQVREKALANGYKQRMHAVHRHPLPQDLVFRVGTDRMWERSAADKDACEVRVGVGTVRLTTPVDVRESGAAEDLEPVCAMSVRRILNSVSVVPEMPMVLNLKAFGLFAVSGPRARGLVRAVVAQLVVALGPESLGLSVQGRGWEWTRWLPHCADPAAADVRIVLLDDQGTAFEEYLTNDAWDVVIAIADGADQHSLMTRGMEEGLAVVVDEDVTAVSEDGPECLGRADYLSVKEAALLARAMTPYRRPRTVTAQRAGDLLALLGIDGADAVTPDQLWRGSLGTQRRLVVPIGVTESQSPLNLDLKEAAHGGMGPHGLCIGATGSGKSELLRTLVTALAATHSPRDLNLVLVDFKGGATFLGCESLPHTAAVITNLQDEAVLVERMHDALSGELNRRQEVLRKAGNYANITEYNAAEATPLPSLVIIVDEFSELLGQHPDFADLFVAIGRLGRSLGVHLLLASQRLEEGKLRGLDSHLSYRIGLKTFSAGESRQVLGVPDAYHLPSRPGSGYLRTDSEKLTRFQAAYVSGPVSRRVRREDATSPDGPRGVEEFRGIVVDAPGDADAEYVTDASTTLLRVVVDAARDAARVRGLKAHCVWLDPLPERVELSAVATEGAAALSATIGMIDRPYHQRQDPYTLDLTTRGGHVAVCGSPQTGKSMALVTLVGALALSTTTSQLRVYLIDLGGGFLATLTRLPHVAGYAGRGETEKIRRIVDEVAGFVTSGQDGHTLLVIDGWHAIAAAGSDLEALVDQVTALAADGPAAGVHLAIATPRWTTLRPAIRDLLGHRIELRVGDPMDSIVNRKAQAAVPVSPGRGVTTEGEQMLVAFTSAQDIEHLRVRAENLGQHPVPRLKLLPTSLSLASLEPAPTTPAGAVVFGVGGPMLQPGYWHPEVDSHLVIVGAAESGKSTAVAAVLAGLSTRDRADVRLVVVDVRRAHLGRVGDELLAAYAASTAAAEDALRDTVITLRQRLPGAELDAAALASRSWWSGPELFVVIDDLELVPETQLRELAELLPHARDIGLHVVVARKSGGVARALYSGFLAALRDTQPAALVLSAEREDGPVFGVTTSLQPPGRARFVIRGEDRGLYQIAQV</sequence>
<feature type="domain" description="FtsK" evidence="12">
    <location>
        <begin position="408"/>
        <end position="603"/>
    </location>
</feature>
<evidence type="ECO:0000259" key="12">
    <source>
        <dbReference type="PROSITE" id="PS50901"/>
    </source>
</evidence>
<dbReference type="InterPro" id="IPR027417">
    <property type="entry name" value="P-loop_NTPase"/>
</dbReference>
<dbReference type="GO" id="GO:0005524">
    <property type="term" value="F:ATP binding"/>
    <property type="evidence" value="ECO:0007669"/>
    <property type="project" value="UniProtKB-UniRule"/>
</dbReference>
<dbReference type="InterPro" id="IPR023837">
    <property type="entry name" value="EccCb-like_Actinobacteria"/>
</dbReference>
<dbReference type="OrthoDB" id="9807790at2"/>
<evidence type="ECO:0000313" key="13">
    <source>
        <dbReference type="EMBL" id="AKK10412.1"/>
    </source>
</evidence>
<dbReference type="InterPro" id="IPR002543">
    <property type="entry name" value="FtsK_dom"/>
</dbReference>
<dbReference type="PANTHER" id="PTHR22683">
    <property type="entry name" value="SPORULATION PROTEIN RELATED"/>
    <property type="match status" value="1"/>
</dbReference>
<feature type="domain" description="FtsK" evidence="12">
    <location>
        <begin position="996"/>
        <end position="1176"/>
    </location>
</feature>
<dbReference type="PANTHER" id="PTHR22683:SF1">
    <property type="entry name" value="TYPE VII SECRETION SYSTEM PROTEIN ESSC"/>
    <property type="match status" value="1"/>
</dbReference>
<keyword evidence="8 11" id="KW-0472">Membrane</keyword>
<name>A0A0G3HGY9_9CORY</name>
<evidence type="ECO:0000256" key="6">
    <source>
        <dbReference type="ARBA" id="ARBA00022840"/>
    </source>
</evidence>
<organism evidence="13 14">
    <name type="scientific">Corynebacterium uterequi</name>
    <dbReference type="NCBI Taxonomy" id="1072256"/>
    <lineage>
        <taxon>Bacteria</taxon>
        <taxon>Bacillati</taxon>
        <taxon>Actinomycetota</taxon>
        <taxon>Actinomycetes</taxon>
        <taxon>Mycobacteriales</taxon>
        <taxon>Corynebacteriaceae</taxon>
        <taxon>Corynebacterium</taxon>
    </lineage>
</organism>
<evidence type="ECO:0000256" key="9">
    <source>
        <dbReference type="PROSITE-ProRule" id="PRU00289"/>
    </source>
</evidence>
<keyword evidence="3 11" id="KW-0812">Transmembrane</keyword>
<evidence type="ECO:0000256" key="7">
    <source>
        <dbReference type="ARBA" id="ARBA00022989"/>
    </source>
</evidence>
<accession>A0A0G3HGY9</accession>
<dbReference type="GO" id="GO:0005886">
    <property type="term" value="C:plasma membrane"/>
    <property type="evidence" value="ECO:0007669"/>
    <property type="project" value="UniProtKB-SubCell"/>
</dbReference>
<dbReference type="Gene3D" id="3.40.50.300">
    <property type="entry name" value="P-loop containing nucleotide triphosphate hydrolases"/>
    <property type="match status" value="3"/>
</dbReference>
<dbReference type="InterPro" id="IPR050206">
    <property type="entry name" value="FtsK/SpoIIIE/SftA"/>
</dbReference>
<dbReference type="Proteomes" id="UP000035548">
    <property type="component" value="Chromosome"/>
</dbReference>
<evidence type="ECO:0000256" key="3">
    <source>
        <dbReference type="ARBA" id="ARBA00022692"/>
    </source>
</evidence>
<dbReference type="PROSITE" id="PS50901">
    <property type="entry name" value="FTSK"/>
    <property type="match status" value="3"/>
</dbReference>
<feature type="binding site" evidence="9">
    <location>
        <begin position="431"/>
        <end position="438"/>
    </location>
    <ligand>
        <name>ATP</name>
        <dbReference type="ChEBI" id="CHEBI:30616"/>
    </ligand>
</feature>
<reference evidence="13 14" key="1">
    <citation type="journal article" date="2015" name="Genome Announc.">
        <title>Virulence Factor Genes Detected in the Complete Genome Sequence of Corynebacterium uterequi DSM 45634, Isolated from the Uterus of a Maiden Mare.</title>
        <authorList>
            <person name="Ruckert C."/>
            <person name="Kriete M."/>
            <person name="Jaenicke S."/>
            <person name="Winkler A."/>
            <person name="Tauch A."/>
        </authorList>
    </citation>
    <scope>NUCLEOTIDE SEQUENCE [LARGE SCALE GENOMIC DNA]</scope>
    <source>
        <strain evidence="13 14">DSM 45634</strain>
    </source>
</reference>
<dbReference type="InterPro" id="IPR003593">
    <property type="entry name" value="AAA+_ATPase"/>
</dbReference>
<evidence type="ECO:0000313" key="14">
    <source>
        <dbReference type="Proteomes" id="UP000035548"/>
    </source>
</evidence>
<dbReference type="InterPro" id="IPR023836">
    <property type="entry name" value="EccCa-like_Actinobacteria"/>
</dbReference>
<dbReference type="EMBL" id="CP011546">
    <property type="protein sequence ID" value="AKK10412.1"/>
    <property type="molecule type" value="Genomic_DNA"/>
</dbReference>
<dbReference type="SUPFAM" id="SSF52540">
    <property type="entry name" value="P-loop containing nucleoside triphosphate hydrolases"/>
    <property type="match status" value="3"/>
</dbReference>
<feature type="domain" description="FtsK" evidence="12">
    <location>
        <begin position="745"/>
        <end position="912"/>
    </location>
</feature>
<evidence type="ECO:0000256" key="5">
    <source>
        <dbReference type="ARBA" id="ARBA00022741"/>
    </source>
</evidence>
<keyword evidence="2" id="KW-1003">Cell membrane</keyword>
<dbReference type="RefSeq" id="WP_047259005.1">
    <property type="nucleotide sequence ID" value="NZ_CP011546.1"/>
</dbReference>